<feature type="region of interest" description="Disordered" evidence="1">
    <location>
        <begin position="1"/>
        <end position="86"/>
    </location>
</feature>
<evidence type="ECO:0000313" key="3">
    <source>
        <dbReference type="Proteomes" id="UP001597045"/>
    </source>
</evidence>
<keyword evidence="3" id="KW-1185">Reference proteome</keyword>
<reference evidence="3" key="1">
    <citation type="journal article" date="2019" name="Int. J. Syst. Evol. Microbiol.">
        <title>The Global Catalogue of Microorganisms (GCM) 10K type strain sequencing project: providing services to taxonomists for standard genome sequencing and annotation.</title>
        <authorList>
            <consortium name="The Broad Institute Genomics Platform"/>
            <consortium name="The Broad Institute Genome Sequencing Center for Infectious Disease"/>
            <person name="Wu L."/>
            <person name="Ma J."/>
        </authorList>
    </citation>
    <scope>NUCLEOTIDE SEQUENCE [LARGE SCALE GENOMIC DNA]</scope>
    <source>
        <strain evidence="3">JCM 31486</strain>
    </source>
</reference>
<name>A0ABW3M938_9PSEU</name>
<feature type="compositionally biased region" description="Polar residues" evidence="1">
    <location>
        <begin position="41"/>
        <end position="63"/>
    </location>
</feature>
<dbReference type="Proteomes" id="UP001597045">
    <property type="component" value="Unassembled WGS sequence"/>
</dbReference>
<accession>A0ABW3M938</accession>
<evidence type="ECO:0000313" key="2">
    <source>
        <dbReference type="EMBL" id="MFD1046528.1"/>
    </source>
</evidence>
<feature type="non-terminal residue" evidence="2">
    <location>
        <position position="86"/>
    </location>
</feature>
<protein>
    <submittedName>
        <fullName evidence="2">Uncharacterized protein</fullName>
    </submittedName>
</protein>
<sequence>MLASAMASAKTEPDAITVNGTGVSDNSTTAAGLGRPCLSCTKKTTARQHNADASSTPPVTSLNRCHPATMVDADTTETPTAPGTAT</sequence>
<proteinExistence type="predicted"/>
<comment type="caution">
    <text evidence="2">The sequence shown here is derived from an EMBL/GenBank/DDBJ whole genome shotgun (WGS) entry which is preliminary data.</text>
</comment>
<gene>
    <name evidence="2" type="ORF">ACFQ1S_13675</name>
</gene>
<feature type="compositionally biased region" description="Low complexity" evidence="1">
    <location>
        <begin position="72"/>
        <end position="86"/>
    </location>
</feature>
<feature type="compositionally biased region" description="Polar residues" evidence="1">
    <location>
        <begin position="18"/>
        <end position="30"/>
    </location>
</feature>
<dbReference type="EMBL" id="JBHTIS010000689">
    <property type="protein sequence ID" value="MFD1046528.1"/>
    <property type="molecule type" value="Genomic_DNA"/>
</dbReference>
<organism evidence="2 3">
    <name type="scientific">Kibdelosporangium lantanae</name>
    <dbReference type="NCBI Taxonomy" id="1497396"/>
    <lineage>
        <taxon>Bacteria</taxon>
        <taxon>Bacillati</taxon>
        <taxon>Actinomycetota</taxon>
        <taxon>Actinomycetes</taxon>
        <taxon>Pseudonocardiales</taxon>
        <taxon>Pseudonocardiaceae</taxon>
        <taxon>Kibdelosporangium</taxon>
    </lineage>
</organism>
<evidence type="ECO:0000256" key="1">
    <source>
        <dbReference type="SAM" id="MobiDB-lite"/>
    </source>
</evidence>